<keyword evidence="3" id="KW-1185">Reference proteome</keyword>
<gene>
    <name evidence="2" type="ORF">ATL17_1455</name>
</gene>
<sequence length="255" mass="28342">MLSTAHIKRLTQTDLKLIARDRFLLLMFSFMVIMALAVRFLLPALDQQLQANGIMPGPNFPDPLSAYFPLLIGYLIVFQGTLLAGAIYGFLFLDEKEDKTLVAMQVTPIKISQFIGFRLAVPALLSFVAYLGMIYTVGMHVPPLPQNIIIGATACLTSPITALFYAVFAQNKLQGFGMAKFTAVAGWVILGGWFIPQPFDWLAGIFPPFFATKAYWMVLDGDPNWWIAILLGIVTQLALIFIMLSMLRKTLSRLA</sequence>
<comment type="caution">
    <text evidence="2">The sequence shown here is derived from an EMBL/GenBank/DDBJ whole genome shotgun (WGS) entry which is preliminary data.</text>
</comment>
<feature type="transmembrane region" description="Helical" evidence="1">
    <location>
        <begin position="148"/>
        <end position="168"/>
    </location>
</feature>
<evidence type="ECO:0000313" key="3">
    <source>
        <dbReference type="Proteomes" id="UP000295391"/>
    </source>
</evidence>
<feature type="transmembrane region" description="Helical" evidence="1">
    <location>
        <begin position="23"/>
        <end position="45"/>
    </location>
</feature>
<accession>A0A4R6VTM8</accession>
<dbReference type="OrthoDB" id="3567423at2"/>
<dbReference type="EMBL" id="SNYR01000001">
    <property type="protein sequence ID" value="TDQ67442.1"/>
    <property type="molecule type" value="Genomic_DNA"/>
</dbReference>
<keyword evidence="1" id="KW-1133">Transmembrane helix</keyword>
<dbReference type="Proteomes" id="UP000295391">
    <property type="component" value="Unassembled WGS sequence"/>
</dbReference>
<reference evidence="2 3" key="1">
    <citation type="submission" date="2019-03" db="EMBL/GenBank/DDBJ databases">
        <title>Genomic Encyclopedia of Type Strains, Phase III (KMG-III): the genomes of soil and plant-associated and newly described type strains.</title>
        <authorList>
            <person name="Whitman W."/>
        </authorList>
    </citation>
    <scope>NUCLEOTIDE SEQUENCE [LARGE SCALE GENOMIC DNA]</scope>
    <source>
        <strain evidence="2 3">CGMCC 1.7002</strain>
    </source>
</reference>
<proteinExistence type="predicted"/>
<evidence type="ECO:0000313" key="2">
    <source>
        <dbReference type="EMBL" id="TDQ67442.1"/>
    </source>
</evidence>
<feature type="transmembrane region" description="Helical" evidence="1">
    <location>
        <begin position="225"/>
        <end position="247"/>
    </location>
</feature>
<feature type="transmembrane region" description="Helical" evidence="1">
    <location>
        <begin position="114"/>
        <end position="136"/>
    </location>
</feature>
<feature type="transmembrane region" description="Helical" evidence="1">
    <location>
        <begin position="65"/>
        <end position="93"/>
    </location>
</feature>
<protein>
    <submittedName>
        <fullName evidence="2">Fluoroquinolone transport system permease protein</fullName>
    </submittedName>
</protein>
<feature type="transmembrane region" description="Helical" evidence="1">
    <location>
        <begin position="175"/>
        <end position="195"/>
    </location>
</feature>
<dbReference type="RefSeq" id="WP_133572056.1">
    <property type="nucleotide sequence ID" value="NZ_SNYR01000001.1"/>
</dbReference>
<organism evidence="2 3">
    <name type="scientific">Maritalea mobilis</name>
    <dbReference type="NCBI Taxonomy" id="483324"/>
    <lineage>
        <taxon>Bacteria</taxon>
        <taxon>Pseudomonadati</taxon>
        <taxon>Pseudomonadota</taxon>
        <taxon>Alphaproteobacteria</taxon>
        <taxon>Hyphomicrobiales</taxon>
        <taxon>Devosiaceae</taxon>
        <taxon>Maritalea</taxon>
    </lineage>
</organism>
<name>A0A4R6VTM8_9HYPH</name>
<keyword evidence="1" id="KW-0812">Transmembrane</keyword>
<evidence type="ECO:0000256" key="1">
    <source>
        <dbReference type="SAM" id="Phobius"/>
    </source>
</evidence>
<keyword evidence="1" id="KW-0472">Membrane</keyword>
<dbReference type="AlphaFoldDB" id="A0A4R6VTM8"/>